<dbReference type="GO" id="GO:0042773">
    <property type="term" value="P:ATP synthesis coupled electron transport"/>
    <property type="evidence" value="ECO:0007669"/>
    <property type="project" value="InterPro"/>
</dbReference>
<feature type="transmembrane region" description="Helical" evidence="10">
    <location>
        <begin position="173"/>
        <end position="195"/>
    </location>
</feature>
<dbReference type="GO" id="GO:0015990">
    <property type="term" value="P:electron transport coupled proton transport"/>
    <property type="evidence" value="ECO:0007669"/>
    <property type="project" value="TreeGrafter"/>
</dbReference>
<feature type="transmembrane region" description="Helical" evidence="10">
    <location>
        <begin position="249"/>
        <end position="272"/>
    </location>
</feature>
<evidence type="ECO:0000256" key="2">
    <source>
        <dbReference type="ARBA" id="ARBA00004141"/>
    </source>
</evidence>
<dbReference type="PRINTS" id="PR01437">
    <property type="entry name" value="NUOXDRDTASE4"/>
</dbReference>
<evidence type="ECO:0000259" key="11">
    <source>
        <dbReference type="Pfam" id="PF00361"/>
    </source>
</evidence>
<evidence type="ECO:0000256" key="3">
    <source>
        <dbReference type="ARBA" id="ARBA00009025"/>
    </source>
</evidence>
<keyword evidence="10" id="KW-0813">Transport</keyword>
<evidence type="ECO:0000256" key="8">
    <source>
        <dbReference type="ARBA" id="ARBA00023136"/>
    </source>
</evidence>
<keyword evidence="8 10" id="KW-0472">Membrane</keyword>
<dbReference type="PANTHER" id="PTHR43507:SF1">
    <property type="entry name" value="NADH-UBIQUINONE OXIDOREDUCTASE CHAIN 4"/>
    <property type="match status" value="1"/>
</dbReference>
<evidence type="ECO:0000256" key="4">
    <source>
        <dbReference type="ARBA" id="ARBA00012944"/>
    </source>
</evidence>
<evidence type="ECO:0000256" key="10">
    <source>
        <dbReference type="RuleBase" id="RU003297"/>
    </source>
</evidence>
<comment type="subcellular location">
    <subcellularLocation>
        <location evidence="2">Membrane</location>
        <topology evidence="2">Multi-pass membrane protein</topology>
    </subcellularLocation>
    <subcellularLocation>
        <location evidence="10">Mitochondrion membrane</location>
        <topology evidence="10">Multi-pass membrane protein</topology>
    </subcellularLocation>
</comment>
<dbReference type="GO" id="GO:0008137">
    <property type="term" value="F:NADH dehydrogenase (ubiquinone) activity"/>
    <property type="evidence" value="ECO:0007669"/>
    <property type="project" value="UniProtKB-UniRule"/>
</dbReference>
<dbReference type="EMBL" id="MN066615">
    <property type="protein sequence ID" value="QIN90387.1"/>
    <property type="molecule type" value="Genomic_DNA"/>
</dbReference>
<keyword evidence="10" id="KW-0249">Electron transport</keyword>
<feature type="domain" description="NADH:quinone oxidoreductase/Mrp antiporter transmembrane" evidence="11">
    <location>
        <begin position="136"/>
        <end position="420"/>
    </location>
</feature>
<comment type="function">
    <text evidence="10">Core subunit of the mitochondrial membrane respiratory chain NADH dehydrogenase (Complex I) which catalyzes electron transfer from NADH through the respiratory chain, using ubiquinone as an electron acceptor. Essential for the catalytic activity and assembly of complex I.</text>
</comment>
<dbReference type="GO" id="GO:0048039">
    <property type="term" value="F:ubiquinone binding"/>
    <property type="evidence" value="ECO:0007669"/>
    <property type="project" value="TreeGrafter"/>
</dbReference>
<feature type="transmembrane region" description="Helical" evidence="10">
    <location>
        <begin position="278"/>
        <end position="296"/>
    </location>
</feature>
<feature type="transmembrane region" description="Helical" evidence="10">
    <location>
        <begin position="6"/>
        <end position="25"/>
    </location>
</feature>
<keyword evidence="7 10" id="KW-1133">Transmembrane helix</keyword>
<comment type="catalytic activity">
    <reaction evidence="9 10">
        <text>a ubiquinone + NADH + 5 H(+)(in) = a ubiquinol + NAD(+) + 4 H(+)(out)</text>
        <dbReference type="Rhea" id="RHEA:29091"/>
        <dbReference type="Rhea" id="RHEA-COMP:9565"/>
        <dbReference type="Rhea" id="RHEA-COMP:9566"/>
        <dbReference type="ChEBI" id="CHEBI:15378"/>
        <dbReference type="ChEBI" id="CHEBI:16389"/>
        <dbReference type="ChEBI" id="CHEBI:17976"/>
        <dbReference type="ChEBI" id="CHEBI:57540"/>
        <dbReference type="ChEBI" id="CHEBI:57945"/>
        <dbReference type="EC" id="7.1.1.2"/>
    </reaction>
</comment>
<dbReference type="InterPro" id="IPR010227">
    <property type="entry name" value="NADH_Q_OxRdtase_chainM/4"/>
</dbReference>
<sequence>MIFHNNWLGLIFLLLFLGIINVIRIPRENRKKLKRAALEWSLATLTATFIFGVFFDVEGQFQAINQPEWIVPPALSLKWGPLFFAVDGISLFFIVLTALLIPICILISWNSIKFLLKEFLLCLLFLEVLLVGVFSALDLLLFYILFEGILIPMFLLIGVWGSREEKIRASYYFFFYTFVGSVFMLLGIFKLYSSVGTTDYLTLLNIELPPSTQKWIFAGFFLSLAVKIPQIPFHIWLPQAHVEAPVSGSVILAGILLKLGGYGFLRFSWPILPVATEYFAPFIIMLSVIAIIYGSLTTCRQVDFKRLIAYSSVAHMGLVTLGLFTHTLEGLVAAVFMMLAHGVVSSALFIAVTFLYDRHHTRLIKYYRGITISMPIFVSVFLGLSLTNMGIPLSCNFVAEFFSLLAAFEYSIVVGILATTGMVWSAAYSLYLYNRVSFGSASNYLLFARDLNRRELLAIAPLIVLILILGILPSFILDPIKNAIVFSPGGA</sequence>
<dbReference type="AlphaFoldDB" id="A0A6G8QSQ9"/>
<geneLocation type="mitochondrion" evidence="12"/>
<dbReference type="InterPro" id="IPR003918">
    <property type="entry name" value="NADH_UbQ_OxRdtase"/>
</dbReference>
<reference evidence="12" key="1">
    <citation type="submission" date="2019-05" db="EMBL/GenBank/DDBJ databases">
        <authorList>
            <person name="Xiao M."/>
        </authorList>
    </citation>
    <scope>NUCLEOTIDE SEQUENCE</scope>
</reference>
<keyword evidence="10" id="KW-0679">Respiratory chain</keyword>
<dbReference type="InterPro" id="IPR001750">
    <property type="entry name" value="ND/Mrp_TM"/>
</dbReference>
<keyword evidence="6 10" id="KW-0812">Transmembrane</keyword>
<dbReference type="GO" id="GO:0003954">
    <property type="term" value="F:NADH dehydrogenase activity"/>
    <property type="evidence" value="ECO:0007669"/>
    <property type="project" value="TreeGrafter"/>
</dbReference>
<dbReference type="Pfam" id="PF00361">
    <property type="entry name" value="Proton_antipo_M"/>
    <property type="match status" value="1"/>
</dbReference>
<keyword evidence="10" id="KW-0830">Ubiquinone</keyword>
<feature type="transmembrane region" description="Helical" evidence="10">
    <location>
        <begin position="331"/>
        <end position="356"/>
    </location>
</feature>
<evidence type="ECO:0000256" key="5">
    <source>
        <dbReference type="ARBA" id="ARBA00021006"/>
    </source>
</evidence>
<dbReference type="EC" id="7.1.1.2" evidence="4 10"/>
<feature type="transmembrane region" description="Helical" evidence="10">
    <location>
        <begin position="114"/>
        <end position="134"/>
    </location>
</feature>
<evidence type="ECO:0000256" key="7">
    <source>
        <dbReference type="ARBA" id="ARBA00022989"/>
    </source>
</evidence>
<keyword evidence="10" id="KW-0520">NAD</keyword>
<feature type="transmembrane region" description="Helical" evidence="10">
    <location>
        <begin position="82"/>
        <end position="107"/>
    </location>
</feature>
<name>A0A6G8QSQ9_9CNID</name>
<evidence type="ECO:0000313" key="12">
    <source>
        <dbReference type="EMBL" id="QIN90387.1"/>
    </source>
</evidence>
<dbReference type="PANTHER" id="PTHR43507">
    <property type="entry name" value="NADH-UBIQUINONE OXIDOREDUCTASE CHAIN 4"/>
    <property type="match status" value="1"/>
</dbReference>
<feature type="transmembrane region" description="Helical" evidence="10">
    <location>
        <begin position="455"/>
        <end position="477"/>
    </location>
</feature>
<feature type="transmembrane region" description="Helical" evidence="10">
    <location>
        <begin position="308"/>
        <end position="325"/>
    </location>
</feature>
<accession>A0A6G8QSQ9</accession>
<dbReference type="GO" id="GO:0031966">
    <property type="term" value="C:mitochondrial membrane"/>
    <property type="evidence" value="ECO:0007669"/>
    <property type="project" value="UniProtKB-SubCell"/>
</dbReference>
<keyword evidence="10 12" id="KW-0496">Mitochondrion</keyword>
<organism evidence="12">
    <name type="scientific">Edwardsianthus gilbertensis</name>
    <dbReference type="NCBI Taxonomy" id="478398"/>
    <lineage>
        <taxon>Eukaryota</taxon>
        <taxon>Metazoa</taxon>
        <taxon>Cnidaria</taxon>
        <taxon>Anthozoa</taxon>
        <taxon>Hexacorallia</taxon>
        <taxon>Actiniaria</taxon>
        <taxon>Edwardsiidae</taxon>
        <taxon>Edwardsianthus</taxon>
    </lineage>
</organism>
<feature type="transmembrane region" description="Helical" evidence="10">
    <location>
        <begin position="376"/>
        <end position="399"/>
    </location>
</feature>
<feature type="transmembrane region" description="Helical" evidence="10">
    <location>
        <begin position="215"/>
        <end position="237"/>
    </location>
</feature>
<feature type="transmembrane region" description="Helical" evidence="10">
    <location>
        <begin position="411"/>
        <end position="434"/>
    </location>
</feature>
<gene>
    <name evidence="12" type="primary">ND4</name>
</gene>
<comment type="function">
    <text evidence="1">Core subunit of the mitochondrial membrane respiratory chain NADH dehydrogenase (Complex I) that is believed to belong to the minimal assembly required for catalysis. Complex I functions in the transfer of electrons from NADH to the respiratory chain. The immediate electron acceptor for the enzyme is believed to be ubiquinone.</text>
</comment>
<evidence type="ECO:0000256" key="9">
    <source>
        <dbReference type="ARBA" id="ARBA00049551"/>
    </source>
</evidence>
<protein>
    <recommendedName>
        <fullName evidence="5 10">NADH-ubiquinone oxidoreductase chain 4</fullName>
        <ecNumber evidence="4 10">7.1.1.2</ecNumber>
    </recommendedName>
</protein>
<evidence type="ECO:0000256" key="1">
    <source>
        <dbReference type="ARBA" id="ARBA00003257"/>
    </source>
</evidence>
<proteinExistence type="inferred from homology"/>
<feature type="transmembrane region" description="Helical" evidence="10">
    <location>
        <begin position="37"/>
        <end position="55"/>
    </location>
</feature>
<evidence type="ECO:0000256" key="6">
    <source>
        <dbReference type="ARBA" id="ARBA00022692"/>
    </source>
</evidence>
<comment type="similarity">
    <text evidence="3 10">Belongs to the complex I subunit 4 family.</text>
</comment>
<feature type="transmembrane region" description="Helical" evidence="10">
    <location>
        <begin position="140"/>
        <end position="161"/>
    </location>
</feature>
<dbReference type="NCBIfam" id="TIGR01972">
    <property type="entry name" value="NDH_I_M"/>
    <property type="match status" value="1"/>
</dbReference>